<name>Q5NAQ8_ORYSJ</name>
<dbReference type="EMBL" id="AP001800">
    <property type="protein sequence ID" value="BAD81314.1"/>
    <property type="molecule type" value="Genomic_DNA"/>
</dbReference>
<gene>
    <name evidence="1" type="ORF">P0443E05.44</name>
</gene>
<dbReference type="Proteomes" id="UP000817658">
    <property type="component" value="Chromosome 1"/>
</dbReference>
<organism evidence="1">
    <name type="scientific">Oryza sativa subsp. japonica</name>
    <name type="common">Rice</name>
    <dbReference type="NCBI Taxonomy" id="39947"/>
    <lineage>
        <taxon>Eukaryota</taxon>
        <taxon>Viridiplantae</taxon>
        <taxon>Streptophyta</taxon>
        <taxon>Embryophyta</taxon>
        <taxon>Tracheophyta</taxon>
        <taxon>Spermatophyta</taxon>
        <taxon>Magnoliopsida</taxon>
        <taxon>Liliopsida</taxon>
        <taxon>Poales</taxon>
        <taxon>Poaceae</taxon>
        <taxon>BOP clade</taxon>
        <taxon>Oryzoideae</taxon>
        <taxon>Oryzeae</taxon>
        <taxon>Oryzinae</taxon>
        <taxon>Oryza</taxon>
        <taxon>Oryza sativa</taxon>
    </lineage>
</organism>
<protein>
    <submittedName>
        <fullName evidence="1">Uncharacterized protein</fullName>
    </submittedName>
</protein>
<accession>Q5NAQ8</accession>
<sequence length="71" mass="8280">MKLGQDNPKESTVELRGHGEHQINLNAYLPHSVQESWSSLKEQKPVQAEQMNSLDAWHLCIFSEVWDKKFM</sequence>
<dbReference type="AlphaFoldDB" id="Q5NAQ8"/>
<proteinExistence type="predicted"/>
<evidence type="ECO:0000313" key="1">
    <source>
        <dbReference type="EMBL" id="BAD81314.1"/>
    </source>
</evidence>
<reference evidence="1" key="1">
    <citation type="journal article" date="2002" name="Nature">
        <title>The genome sequence and structure of rice chromosome 1.</title>
        <authorList>
            <person name="Sasaki T."/>
            <person name="Matsumoto T."/>
            <person name="Yamamoto K."/>
            <person name="Sakata K."/>
            <person name="Baba T."/>
            <person name="Katayose Y."/>
            <person name="Wu J."/>
            <person name="Niimura Y."/>
            <person name="Cheng Z."/>
            <person name="Nagamura Y."/>
            <person name="Antonio B.A."/>
            <person name="Kanamori H."/>
            <person name="Hosokawa S."/>
            <person name="Masukawa M."/>
            <person name="Arikawa K."/>
            <person name="Chiden Y."/>
            <person name="Hayashi M."/>
            <person name="Okamoto M."/>
            <person name="Ando T."/>
            <person name="Aoki H."/>
            <person name="Arita K."/>
            <person name="Hamada M."/>
            <person name="Harada C."/>
            <person name="Hijishita S."/>
            <person name="Honda M."/>
            <person name="Ichikawa Y."/>
            <person name="Idonuma A."/>
            <person name="Iijima M."/>
            <person name="Ikeda M."/>
            <person name="Ikeno M."/>
            <person name="Itoh S."/>
            <person name="Itoh T."/>
            <person name="Itoh Y."/>
            <person name="Itoh Y."/>
            <person name="Iwabuchi A."/>
            <person name="Kamiya K."/>
            <person name="Karasawa W."/>
            <person name="Katagiri S."/>
            <person name="Kikuta A."/>
            <person name="Kobayashi N."/>
            <person name="Kono I."/>
            <person name="Machita K."/>
            <person name="Maehara T."/>
            <person name="Mizuno H."/>
            <person name="Mizubayashi T."/>
            <person name="Mukai Y."/>
            <person name="Nagasaki H."/>
            <person name="Nakashima M."/>
            <person name="Nakama Y."/>
            <person name="Nakamichi Y."/>
            <person name="Nakamura M."/>
            <person name="Namiki N."/>
            <person name="Negishi M."/>
            <person name="Ohta I."/>
            <person name="Ono N."/>
            <person name="Saji S."/>
            <person name="Sakai K."/>
            <person name="Shibata M."/>
            <person name="Shimokawa T."/>
            <person name="Shomura A."/>
            <person name="Song J."/>
            <person name="Takazaki Y."/>
            <person name="Terasawa K."/>
            <person name="Tsuji K."/>
            <person name="Waki K."/>
            <person name="Yamagata H."/>
            <person name="Yamane H."/>
            <person name="Yoshiki S."/>
            <person name="Yoshihara R."/>
            <person name="Yukawa K."/>
            <person name="Zhong H."/>
            <person name="Iwama H."/>
            <person name="Endo T."/>
            <person name="Ito H."/>
            <person name="Hahn J.H."/>
            <person name="Kim H.I."/>
            <person name="Eun M.Y."/>
            <person name="Yano M."/>
            <person name="Jiang J."/>
            <person name="Gojobori T."/>
        </authorList>
    </citation>
    <scope>NUCLEOTIDE SEQUENCE</scope>
</reference>